<dbReference type="Pfam" id="PF01979">
    <property type="entry name" value="Amidohydro_1"/>
    <property type="match status" value="1"/>
</dbReference>
<evidence type="ECO:0000313" key="7">
    <source>
        <dbReference type="EMBL" id="MFD1863183.1"/>
    </source>
</evidence>
<dbReference type="CDD" id="cd00854">
    <property type="entry name" value="NagA"/>
    <property type="match status" value="1"/>
</dbReference>
<dbReference type="PIRSF" id="PIRSF038994">
    <property type="entry name" value="NagA"/>
    <property type="match status" value="1"/>
</dbReference>
<keyword evidence="3 5" id="KW-0378">Hydrolase</keyword>
<comment type="similarity">
    <text evidence="1 5">Belongs to the metallo-dependent hydrolases superfamily. NagA family.</text>
</comment>
<dbReference type="NCBIfam" id="TIGR00221">
    <property type="entry name" value="nagA"/>
    <property type="match status" value="1"/>
</dbReference>
<reference evidence="8" key="1">
    <citation type="journal article" date="2019" name="Int. J. Syst. Evol. Microbiol.">
        <title>The Global Catalogue of Microorganisms (GCM) 10K type strain sequencing project: providing services to taxonomists for standard genome sequencing and annotation.</title>
        <authorList>
            <consortium name="The Broad Institute Genomics Platform"/>
            <consortium name="The Broad Institute Genome Sequencing Center for Infectious Disease"/>
            <person name="Wu L."/>
            <person name="Ma J."/>
        </authorList>
    </citation>
    <scope>NUCLEOTIDE SEQUENCE [LARGE SCALE GENOMIC DNA]</scope>
    <source>
        <strain evidence="8">CGMCC 1.15475</strain>
    </source>
</reference>
<sequence>MEKSLLITGITIADSETDSFTGDILIEEGKITQVAASIFADADLRIDAGGKDWTAVPGFIDVHIHGAAGFDVMDATPEALGGLAGALPREGTTGFLATTMTQSDAAISAALENAARFTANGAQAEMLGIHLEGPFISAKQPGAQPLEHIVVPSFPQFKKWQQQSGGRIRMVTIAPETENGLAFTEQAAAAGVMVSIGHSDASFAEAKAAMAAGAGHVTHLYNQMRPFHHREPGVVGAAWLEDGLMVEIIADFIHSHPKAVELAYRQIGAERLVLITDSMRAKGLVPGTYDLGGQNVEVGADGARLANGRLAGSILTMEEAVKNVRAATGCTLSELVAMASANAAKELGLASKGKIEAGKDADIAILDNGLNVQMTICRGNIAYAKERVQ</sequence>
<dbReference type="EMBL" id="JBHUFW010000005">
    <property type="protein sequence ID" value="MFD1863183.1"/>
    <property type="molecule type" value="Genomic_DNA"/>
</dbReference>
<keyword evidence="2" id="KW-0479">Metal-binding</keyword>
<comment type="caution">
    <text evidence="7">The sequence shown here is derived from an EMBL/GenBank/DDBJ whole genome shotgun (WGS) entry which is preliminary data.</text>
</comment>
<evidence type="ECO:0000313" key="8">
    <source>
        <dbReference type="Proteomes" id="UP001597273"/>
    </source>
</evidence>
<evidence type="ECO:0000256" key="5">
    <source>
        <dbReference type="PIRNR" id="PIRNR038994"/>
    </source>
</evidence>
<dbReference type="Gene3D" id="3.20.20.140">
    <property type="entry name" value="Metal-dependent hydrolases"/>
    <property type="match status" value="1"/>
</dbReference>
<dbReference type="Proteomes" id="UP001597273">
    <property type="component" value="Unassembled WGS sequence"/>
</dbReference>
<dbReference type="RefSeq" id="WP_204892077.1">
    <property type="nucleotide sequence ID" value="NZ_JBHUFW010000005.1"/>
</dbReference>
<keyword evidence="8" id="KW-1185">Reference proteome</keyword>
<dbReference type="PANTHER" id="PTHR11113">
    <property type="entry name" value="N-ACETYLGLUCOSAMINE-6-PHOSPHATE DEACETYLASE"/>
    <property type="match status" value="1"/>
</dbReference>
<evidence type="ECO:0000256" key="2">
    <source>
        <dbReference type="ARBA" id="ARBA00022723"/>
    </source>
</evidence>
<name>A0ABW4QHV3_9BACL</name>
<organism evidence="7 8">
    <name type="scientific">Planococcus chinensis</name>
    <dbReference type="NCBI Taxonomy" id="272917"/>
    <lineage>
        <taxon>Bacteria</taxon>
        <taxon>Bacillati</taxon>
        <taxon>Bacillota</taxon>
        <taxon>Bacilli</taxon>
        <taxon>Bacillales</taxon>
        <taxon>Caryophanaceae</taxon>
        <taxon>Planococcus</taxon>
    </lineage>
</organism>
<dbReference type="PANTHER" id="PTHR11113:SF14">
    <property type="entry name" value="N-ACETYLGLUCOSAMINE-6-PHOSPHATE DEACETYLASE"/>
    <property type="match status" value="1"/>
</dbReference>
<evidence type="ECO:0000256" key="1">
    <source>
        <dbReference type="ARBA" id="ARBA00010716"/>
    </source>
</evidence>
<gene>
    <name evidence="7" type="primary">nagA</name>
    <name evidence="7" type="ORF">ACFSDB_09580</name>
</gene>
<evidence type="ECO:0000256" key="3">
    <source>
        <dbReference type="ARBA" id="ARBA00022801"/>
    </source>
</evidence>
<protein>
    <submittedName>
        <fullName evidence="7">N-acetylglucosamine-6-phosphate deacetylase</fullName>
        <ecNumber evidence="7">3.5.1.25</ecNumber>
    </submittedName>
</protein>
<proteinExistence type="inferred from homology"/>
<dbReference type="InterPro" id="IPR032466">
    <property type="entry name" value="Metal_Hydrolase"/>
</dbReference>
<dbReference type="InterPro" id="IPR006680">
    <property type="entry name" value="Amidohydro-rel"/>
</dbReference>
<dbReference type="EC" id="3.5.1.25" evidence="7"/>
<dbReference type="GO" id="GO:0008448">
    <property type="term" value="F:N-acetylglucosamine-6-phosphate deacetylase activity"/>
    <property type="evidence" value="ECO:0007669"/>
    <property type="project" value="UniProtKB-EC"/>
</dbReference>
<keyword evidence="4 5" id="KW-0119">Carbohydrate metabolism</keyword>
<dbReference type="SUPFAM" id="SSF51556">
    <property type="entry name" value="Metallo-dependent hydrolases"/>
    <property type="match status" value="1"/>
</dbReference>
<accession>A0ABW4QHV3</accession>
<evidence type="ECO:0000259" key="6">
    <source>
        <dbReference type="Pfam" id="PF01979"/>
    </source>
</evidence>
<dbReference type="SUPFAM" id="SSF51338">
    <property type="entry name" value="Composite domain of metallo-dependent hydrolases"/>
    <property type="match status" value="1"/>
</dbReference>
<dbReference type="Gene3D" id="2.30.40.10">
    <property type="entry name" value="Urease, subunit C, domain 1"/>
    <property type="match status" value="1"/>
</dbReference>
<dbReference type="InterPro" id="IPR011059">
    <property type="entry name" value="Metal-dep_hydrolase_composite"/>
</dbReference>
<evidence type="ECO:0000256" key="4">
    <source>
        <dbReference type="ARBA" id="ARBA00023277"/>
    </source>
</evidence>
<dbReference type="InterPro" id="IPR003764">
    <property type="entry name" value="GlcNAc_6-P_deAcase"/>
</dbReference>
<feature type="domain" description="Amidohydrolase-related" evidence="6">
    <location>
        <begin position="55"/>
        <end position="381"/>
    </location>
</feature>